<keyword evidence="1" id="KW-0175">Coiled coil</keyword>
<proteinExistence type="predicted"/>
<dbReference type="Proteomes" id="UP001459277">
    <property type="component" value="Unassembled WGS sequence"/>
</dbReference>
<comment type="caution">
    <text evidence="3">The sequence shown here is derived from an EMBL/GenBank/DDBJ whole genome shotgun (WGS) entry which is preliminary data.</text>
</comment>
<dbReference type="PANTHER" id="PTHR33499">
    <property type="entry name" value="OS12G0282400 PROTEIN-RELATED"/>
    <property type="match status" value="1"/>
</dbReference>
<feature type="compositionally biased region" description="Polar residues" evidence="2">
    <location>
        <begin position="115"/>
        <end position="139"/>
    </location>
</feature>
<dbReference type="EMBL" id="JAZDWU010000001">
    <property type="protein sequence ID" value="KAL0013740.1"/>
    <property type="molecule type" value="Genomic_DNA"/>
</dbReference>
<gene>
    <name evidence="3" type="ORF">SO802_000809</name>
</gene>
<sequence>MSKKAKYTYNIPRYEMARLNRTRQNQERFDTLGLKHISTSLRDSAQSNCAKGKRSRASVVVDDDYVPPIGDDDNDDESSNSIIHKMAPGRLTRSRGKASILVVQSTETPPEANPLAQSSSSANATDALTSTTGFTSRNTRGTTRGIAVRALVEKSGKLPVRIAAEYDAPVGKNACKLVNQIGVQVRSNLSSYNVKNWKSVDAATRDVVLQNIADQFKLQGDSNLVTKTSNTKYGRLLSCSSNKLHQAYKKLVQSHGADYARSHPPKNATLEQWTGLIDGKWTNKDWLEKLKKNSENRNKTAGKHRCGTKPLTVRIDEEVLPELTKIYKNIHFNPNTNRWIHHEDEATYETILKVQEDHCQDPNAIPLTQEEISNLVFKRKSGIIKGLGMRPSSSLVTTASSSTSVEYIHRLENEIIELKEARARDEEERAREQEARAK</sequence>
<dbReference type="AlphaFoldDB" id="A0AAW2DSJ1"/>
<evidence type="ECO:0000256" key="1">
    <source>
        <dbReference type="SAM" id="Coils"/>
    </source>
</evidence>
<feature type="coiled-coil region" evidence="1">
    <location>
        <begin position="408"/>
        <end position="438"/>
    </location>
</feature>
<keyword evidence="4" id="KW-1185">Reference proteome</keyword>
<dbReference type="PANTHER" id="PTHR33499:SF11">
    <property type="entry name" value="NO APICAL MERISTEM-ASSOCIATED C-TERMINAL DOMAIN-CONTAINING PROTEIN"/>
    <property type="match status" value="1"/>
</dbReference>
<reference evidence="3 4" key="1">
    <citation type="submission" date="2024-01" db="EMBL/GenBank/DDBJ databases">
        <title>A telomere-to-telomere, gap-free genome of sweet tea (Lithocarpus litseifolius).</title>
        <authorList>
            <person name="Zhou J."/>
        </authorList>
    </citation>
    <scope>NUCLEOTIDE SEQUENCE [LARGE SCALE GENOMIC DNA]</scope>
    <source>
        <strain evidence="3">Zhou-2022a</strain>
        <tissue evidence="3">Leaf</tissue>
    </source>
</reference>
<name>A0AAW2DSJ1_9ROSI</name>
<evidence type="ECO:0000256" key="2">
    <source>
        <dbReference type="SAM" id="MobiDB-lite"/>
    </source>
</evidence>
<evidence type="ECO:0000313" key="3">
    <source>
        <dbReference type="EMBL" id="KAL0013740.1"/>
    </source>
</evidence>
<organism evidence="3 4">
    <name type="scientific">Lithocarpus litseifolius</name>
    <dbReference type="NCBI Taxonomy" id="425828"/>
    <lineage>
        <taxon>Eukaryota</taxon>
        <taxon>Viridiplantae</taxon>
        <taxon>Streptophyta</taxon>
        <taxon>Embryophyta</taxon>
        <taxon>Tracheophyta</taxon>
        <taxon>Spermatophyta</taxon>
        <taxon>Magnoliopsida</taxon>
        <taxon>eudicotyledons</taxon>
        <taxon>Gunneridae</taxon>
        <taxon>Pentapetalae</taxon>
        <taxon>rosids</taxon>
        <taxon>fabids</taxon>
        <taxon>Fagales</taxon>
        <taxon>Fagaceae</taxon>
        <taxon>Lithocarpus</taxon>
    </lineage>
</organism>
<protein>
    <submittedName>
        <fullName evidence="3">Uncharacterized protein</fullName>
    </submittedName>
</protein>
<feature type="region of interest" description="Disordered" evidence="2">
    <location>
        <begin position="107"/>
        <end position="139"/>
    </location>
</feature>
<evidence type="ECO:0000313" key="4">
    <source>
        <dbReference type="Proteomes" id="UP001459277"/>
    </source>
</evidence>
<accession>A0AAW2DSJ1</accession>